<name>A0A4V1ZC97_9SPHI</name>
<proteinExistence type="predicted"/>
<dbReference type="EMBL" id="SEWG01000001">
    <property type="protein sequence ID" value="RYU91900.1"/>
    <property type="molecule type" value="Genomic_DNA"/>
</dbReference>
<comment type="caution">
    <text evidence="2">The sequence shown here is derived from an EMBL/GenBank/DDBJ whole genome shotgun (WGS) entry which is preliminary data.</text>
</comment>
<gene>
    <name evidence="2" type="ORF">EWM62_00200</name>
</gene>
<keyword evidence="1" id="KW-0732">Signal</keyword>
<evidence type="ECO:0008006" key="4">
    <source>
        <dbReference type="Google" id="ProtNLM"/>
    </source>
</evidence>
<evidence type="ECO:0000256" key="1">
    <source>
        <dbReference type="SAM" id="SignalP"/>
    </source>
</evidence>
<dbReference type="Proteomes" id="UP000293331">
    <property type="component" value="Unassembled WGS sequence"/>
</dbReference>
<dbReference type="AlphaFoldDB" id="A0A4V1ZC97"/>
<sequence length="224" mass="25658">MTHLKLHSLKALFTIIVLSLSLGTYAQDWKTEKRFDVLFGLAQPVLAKGFNIEGDYINNRFIFDYSHGASLDFSGKLVPTELRKQNIAIHEPWTTGFGVGYRLKEWLNVRAESKWHKFEYYYDGEPQNAGTQITSYQTFTMGVGVYGSYQPFKKKDNFLKGFLISPSVRFWPTVSSSLKNDKFTYLNKTTNTVEEIKTLDAGSNFSPIVVNISVGYSFQLKKKR</sequence>
<organism evidence="2 3">
    <name type="scientific">Mucilaginibacter terrigena</name>
    <dbReference type="NCBI Taxonomy" id="2492395"/>
    <lineage>
        <taxon>Bacteria</taxon>
        <taxon>Pseudomonadati</taxon>
        <taxon>Bacteroidota</taxon>
        <taxon>Sphingobacteriia</taxon>
        <taxon>Sphingobacteriales</taxon>
        <taxon>Sphingobacteriaceae</taxon>
        <taxon>Mucilaginibacter</taxon>
    </lineage>
</organism>
<dbReference type="OrthoDB" id="942200at2"/>
<keyword evidence="3" id="KW-1185">Reference proteome</keyword>
<evidence type="ECO:0000313" key="3">
    <source>
        <dbReference type="Proteomes" id="UP000293331"/>
    </source>
</evidence>
<accession>A0A4V1ZC97</accession>
<dbReference type="Gene3D" id="2.40.160.170">
    <property type="match status" value="1"/>
</dbReference>
<dbReference type="RefSeq" id="WP_129874630.1">
    <property type="nucleotide sequence ID" value="NZ_SEWG01000001.1"/>
</dbReference>
<protein>
    <recommendedName>
        <fullName evidence="4">DUF3575 domain-containing protein</fullName>
    </recommendedName>
</protein>
<feature type="signal peptide" evidence="1">
    <location>
        <begin position="1"/>
        <end position="26"/>
    </location>
</feature>
<feature type="chain" id="PRO_5020521436" description="DUF3575 domain-containing protein" evidence="1">
    <location>
        <begin position="27"/>
        <end position="224"/>
    </location>
</feature>
<reference evidence="2 3" key="1">
    <citation type="submission" date="2019-02" db="EMBL/GenBank/DDBJ databases">
        <title>Bacterial novel species Mucilaginibacter sp. 17JY9-4 isolated from soil.</title>
        <authorList>
            <person name="Jung H.-Y."/>
        </authorList>
    </citation>
    <scope>NUCLEOTIDE SEQUENCE [LARGE SCALE GENOMIC DNA]</scope>
    <source>
        <strain evidence="2 3">17JY9-4</strain>
    </source>
</reference>
<evidence type="ECO:0000313" key="2">
    <source>
        <dbReference type="EMBL" id="RYU91900.1"/>
    </source>
</evidence>